<dbReference type="PANTHER" id="PTHR48099">
    <property type="entry name" value="C-1-TETRAHYDROFOLATE SYNTHASE, CYTOPLASMIC-RELATED"/>
    <property type="match status" value="1"/>
</dbReference>
<dbReference type="InterPro" id="IPR046346">
    <property type="entry name" value="Aminoacid_DH-like_N_sf"/>
</dbReference>
<proteinExistence type="predicted"/>
<keyword evidence="7" id="KW-0486">Methionine biosynthesis</keyword>
<dbReference type="InterPro" id="IPR000672">
    <property type="entry name" value="THF_DH/CycHdrlase"/>
</dbReference>
<dbReference type="InterPro" id="IPR020630">
    <property type="entry name" value="THF_DH/CycHdrlase_cat_dom"/>
</dbReference>
<dbReference type="SUPFAM" id="SSF53223">
    <property type="entry name" value="Aminoacid dehydrogenase-like, N-terminal domain"/>
    <property type="match status" value="1"/>
</dbReference>
<organism evidence="11 12">
    <name type="scientific">Candidatus Roizmanbacteria bacterium RIFCSPHIGHO2_12_FULL_33_9</name>
    <dbReference type="NCBI Taxonomy" id="1802045"/>
    <lineage>
        <taxon>Bacteria</taxon>
        <taxon>Candidatus Roizmaniibacteriota</taxon>
    </lineage>
</organism>
<keyword evidence="4" id="KW-0378">Hydrolase</keyword>
<evidence type="ECO:0000256" key="3">
    <source>
        <dbReference type="ARBA" id="ARBA00022755"/>
    </source>
</evidence>
<dbReference type="SUPFAM" id="SSF51735">
    <property type="entry name" value="NAD(P)-binding Rossmann-fold domains"/>
    <property type="match status" value="1"/>
</dbReference>
<comment type="caution">
    <text evidence="11">The sequence shown here is derived from an EMBL/GenBank/DDBJ whole genome shotgun (WGS) entry which is preliminary data.</text>
</comment>
<evidence type="ECO:0000259" key="9">
    <source>
        <dbReference type="Pfam" id="PF00763"/>
    </source>
</evidence>
<evidence type="ECO:0000256" key="6">
    <source>
        <dbReference type="ARBA" id="ARBA00023002"/>
    </source>
</evidence>
<keyword evidence="5" id="KW-0521">NADP</keyword>
<dbReference type="GO" id="GO:0035999">
    <property type="term" value="P:tetrahydrofolate interconversion"/>
    <property type="evidence" value="ECO:0007669"/>
    <property type="project" value="TreeGrafter"/>
</dbReference>
<dbReference type="GO" id="GO:0004488">
    <property type="term" value="F:methylenetetrahydrofolate dehydrogenase (NADP+) activity"/>
    <property type="evidence" value="ECO:0007669"/>
    <property type="project" value="InterPro"/>
</dbReference>
<evidence type="ECO:0000256" key="8">
    <source>
        <dbReference type="ARBA" id="ARBA00023268"/>
    </source>
</evidence>
<keyword evidence="6" id="KW-0560">Oxidoreductase</keyword>
<dbReference type="AlphaFoldDB" id="A0A1F7HJJ2"/>
<reference evidence="11 12" key="1">
    <citation type="journal article" date="2016" name="Nat. Commun.">
        <title>Thousands of microbial genomes shed light on interconnected biogeochemical processes in an aquifer system.</title>
        <authorList>
            <person name="Anantharaman K."/>
            <person name="Brown C.T."/>
            <person name="Hug L.A."/>
            <person name="Sharon I."/>
            <person name="Castelle C.J."/>
            <person name="Probst A.J."/>
            <person name="Thomas B.C."/>
            <person name="Singh A."/>
            <person name="Wilkins M.J."/>
            <person name="Karaoz U."/>
            <person name="Brodie E.L."/>
            <person name="Williams K.H."/>
            <person name="Hubbard S.S."/>
            <person name="Banfield J.F."/>
        </authorList>
    </citation>
    <scope>NUCLEOTIDE SEQUENCE [LARGE SCALE GENOMIC DNA]</scope>
</reference>
<keyword evidence="8" id="KW-0511">Multifunctional enzyme</keyword>
<name>A0A1F7HJJ2_9BACT</name>
<dbReference type="EMBL" id="MFZV01000036">
    <property type="protein sequence ID" value="OGK30942.1"/>
    <property type="molecule type" value="Genomic_DNA"/>
</dbReference>
<dbReference type="Pfam" id="PF00763">
    <property type="entry name" value="THF_DHG_CYH"/>
    <property type="match status" value="1"/>
</dbReference>
<gene>
    <name evidence="11" type="ORF">A3F29_02735</name>
</gene>
<evidence type="ECO:0008006" key="13">
    <source>
        <dbReference type="Google" id="ProtNLM"/>
    </source>
</evidence>
<dbReference type="GO" id="GO:0009086">
    <property type="term" value="P:methionine biosynthetic process"/>
    <property type="evidence" value="ECO:0007669"/>
    <property type="project" value="UniProtKB-KW"/>
</dbReference>
<evidence type="ECO:0000256" key="1">
    <source>
        <dbReference type="ARBA" id="ARBA00004777"/>
    </source>
</evidence>
<keyword evidence="7" id="KW-0028">Amino-acid biosynthesis</keyword>
<evidence type="ECO:0000256" key="4">
    <source>
        <dbReference type="ARBA" id="ARBA00022801"/>
    </source>
</evidence>
<dbReference type="Gene3D" id="3.40.50.10860">
    <property type="entry name" value="Leucine Dehydrogenase, chain A, domain 1"/>
    <property type="match status" value="1"/>
</dbReference>
<feature type="domain" description="Tetrahydrofolate dehydrogenase/cyclohydrolase NAD(P)-binding" evidence="10">
    <location>
        <begin position="163"/>
        <end position="288"/>
    </location>
</feature>
<feature type="domain" description="Tetrahydrofolate dehydrogenase/cyclohydrolase catalytic" evidence="9">
    <location>
        <begin position="5"/>
        <end position="117"/>
    </location>
</feature>
<dbReference type="GO" id="GO:0006164">
    <property type="term" value="P:purine nucleotide biosynthetic process"/>
    <property type="evidence" value="ECO:0007669"/>
    <property type="project" value="UniProtKB-KW"/>
</dbReference>
<dbReference type="GO" id="GO:0004477">
    <property type="term" value="F:methenyltetrahydrofolate cyclohydrolase activity"/>
    <property type="evidence" value="ECO:0007669"/>
    <property type="project" value="TreeGrafter"/>
</dbReference>
<dbReference type="InterPro" id="IPR020631">
    <property type="entry name" value="THF_DH/CycHdrlase_NAD-bd_dom"/>
</dbReference>
<dbReference type="Proteomes" id="UP000177199">
    <property type="component" value="Unassembled WGS sequence"/>
</dbReference>
<dbReference type="Gene3D" id="3.40.50.720">
    <property type="entry name" value="NAD(P)-binding Rossmann-like Domain"/>
    <property type="match status" value="1"/>
</dbReference>
<evidence type="ECO:0000259" key="10">
    <source>
        <dbReference type="Pfam" id="PF02882"/>
    </source>
</evidence>
<dbReference type="Pfam" id="PF02882">
    <property type="entry name" value="THF_DHG_CYH_C"/>
    <property type="match status" value="1"/>
</dbReference>
<evidence type="ECO:0000313" key="12">
    <source>
        <dbReference type="Proteomes" id="UP000177199"/>
    </source>
</evidence>
<protein>
    <recommendedName>
        <fullName evidence="13">Tetrahydrofolate dehydrogenase/cyclohydrolase NAD(P)-binding domain-containing protein</fullName>
    </recommendedName>
</protein>
<dbReference type="GO" id="GO:0005829">
    <property type="term" value="C:cytosol"/>
    <property type="evidence" value="ECO:0007669"/>
    <property type="project" value="TreeGrafter"/>
</dbReference>
<keyword evidence="3" id="KW-0658">Purine biosynthesis</keyword>
<accession>A0A1F7HJJ2</accession>
<dbReference type="PANTHER" id="PTHR48099:SF5">
    <property type="entry name" value="C-1-TETRAHYDROFOLATE SYNTHASE, CYTOPLASMIC"/>
    <property type="match status" value="1"/>
</dbReference>
<comment type="pathway">
    <text evidence="1">One-carbon metabolism; tetrahydrofolate interconversion.</text>
</comment>
<evidence type="ECO:0000256" key="5">
    <source>
        <dbReference type="ARBA" id="ARBA00022857"/>
    </source>
</evidence>
<sequence length="289" mass="32708">MKIPCEDIASSLKKYIIIRVKSLKKKNIKPRLATILVGKSKDQLSFVTSKKKIGKSLGIDFNFIHYKETPQFMRFIKRIKTVSENTENTAVIIQQPLPSRLYTETLYDFIPLEKEIESHKAKSTFLPPIGQAVLTALKHVFIQKRTTKSIIINEDKDVSAFKQVMKHKKVVLMGRGMTGGHPIGDTLTKFKINYIGINSQTPNSEQYLQEADVIITAVGKKVITPDLIKKGVVLINVGLRRDKGKLIGDYDEKEIRNIASYYTITPKGLGPIDVLYLYKNLIDAAEMQK</sequence>
<evidence type="ECO:0000256" key="7">
    <source>
        <dbReference type="ARBA" id="ARBA00023167"/>
    </source>
</evidence>
<dbReference type="InterPro" id="IPR036291">
    <property type="entry name" value="NAD(P)-bd_dom_sf"/>
</dbReference>
<dbReference type="PRINTS" id="PR00085">
    <property type="entry name" value="THFDHDRGNASE"/>
</dbReference>
<evidence type="ECO:0000256" key="2">
    <source>
        <dbReference type="ARBA" id="ARBA00022563"/>
    </source>
</evidence>
<keyword evidence="2" id="KW-0554">One-carbon metabolism</keyword>
<evidence type="ECO:0000313" key="11">
    <source>
        <dbReference type="EMBL" id="OGK30942.1"/>
    </source>
</evidence>